<dbReference type="SMART" id="SM00232">
    <property type="entry name" value="JAB_MPN"/>
    <property type="match status" value="1"/>
</dbReference>
<dbReference type="GO" id="GO:0003743">
    <property type="term" value="F:translation initiation factor activity"/>
    <property type="evidence" value="ECO:0007669"/>
    <property type="project" value="UniProtKB-UniRule"/>
</dbReference>
<dbReference type="EMBL" id="HBKP01020480">
    <property type="protein sequence ID" value="CAE2233716.1"/>
    <property type="molecule type" value="Transcribed_RNA"/>
</dbReference>
<dbReference type="InterPro" id="IPR000555">
    <property type="entry name" value="JAMM/MPN+_dom"/>
</dbReference>
<dbReference type="Gene3D" id="3.40.140.10">
    <property type="entry name" value="Cytidine Deaminase, domain 2"/>
    <property type="match status" value="1"/>
</dbReference>
<reference evidence="6" key="1">
    <citation type="submission" date="2021-01" db="EMBL/GenBank/DDBJ databases">
        <authorList>
            <person name="Corre E."/>
            <person name="Pelletier E."/>
            <person name="Niang G."/>
            <person name="Scheremetjew M."/>
            <person name="Finn R."/>
            <person name="Kale V."/>
            <person name="Holt S."/>
            <person name="Cochrane G."/>
            <person name="Meng A."/>
            <person name="Brown T."/>
            <person name="Cohen L."/>
        </authorList>
    </citation>
    <scope>NUCLEOTIDE SEQUENCE</scope>
    <source>
        <strain evidence="6">DIVA3 518/3/11/1/6</strain>
    </source>
</reference>
<keyword evidence="3 4" id="KW-0648">Protein biosynthesis</keyword>
<evidence type="ECO:0000256" key="3">
    <source>
        <dbReference type="ARBA" id="ARBA00022917"/>
    </source>
</evidence>
<evidence type="ECO:0000256" key="1">
    <source>
        <dbReference type="ARBA" id="ARBA00022490"/>
    </source>
</evidence>
<evidence type="ECO:0000313" key="6">
    <source>
        <dbReference type="EMBL" id="CAE2233716.1"/>
    </source>
</evidence>
<dbReference type="GO" id="GO:0001732">
    <property type="term" value="P:formation of cytoplasmic translation initiation complex"/>
    <property type="evidence" value="ECO:0007669"/>
    <property type="project" value="UniProtKB-UniRule"/>
</dbReference>
<evidence type="ECO:0000259" key="5">
    <source>
        <dbReference type="PROSITE" id="PS50249"/>
    </source>
</evidence>
<dbReference type="GO" id="GO:0071541">
    <property type="term" value="C:eukaryotic translation initiation factor 3 complex, eIF3m"/>
    <property type="evidence" value="ECO:0007669"/>
    <property type="project" value="TreeGrafter"/>
</dbReference>
<sequence length="285" mass="31967">MAEHLFLALDDPILTARVHPVVALTILDHHNRRDGDDCVVGSLLGTRSDNIIEIKSAFGIPHTETDEDLKFDMEYHKNMLDLHLKANPEETLVGWYSSASIIDENSAIIHDLYWKEIGDDSPSPVHLTVDCEVYGGRMEITPFIADRRETDNQQTLCRTFYPINYEIDTSDTEQGCLAALMKTKNTESLKTRIDAESENLTSSLNSLLQMLTVVTNYVDDVVEGNKEGDKRIGRILADCANSLPRVTESEFESLFQTSVQDKLSVVYLASLTRTQLALAEKLQST</sequence>
<dbReference type="Pfam" id="PF13012">
    <property type="entry name" value="MitMem_reg"/>
    <property type="match status" value="1"/>
</dbReference>
<dbReference type="GO" id="GO:0031369">
    <property type="term" value="F:translation initiation factor binding"/>
    <property type="evidence" value="ECO:0007669"/>
    <property type="project" value="InterPro"/>
</dbReference>
<gene>
    <name evidence="6" type="ORF">VSP0166_LOCUS14443</name>
</gene>
<dbReference type="Pfam" id="PF01398">
    <property type="entry name" value="JAB"/>
    <property type="match status" value="1"/>
</dbReference>
<dbReference type="InterPro" id="IPR037518">
    <property type="entry name" value="MPN"/>
</dbReference>
<comment type="function">
    <text evidence="4">Component of the eukaryotic translation initiation factor 3 (eIF-3) complex, which is involved in protein synthesis of a specialized repertoire of mRNAs and, together with other initiation factors, stimulates binding of mRNA and methionyl-tRNAi to the 40S ribosome. The eIF-3 complex specifically targets and initiates translation of a subset of mRNAs involved in cell proliferation.</text>
</comment>
<comment type="similarity">
    <text evidence="4">Belongs to the eIF-3 subunit F family.</text>
</comment>
<dbReference type="GO" id="GO:0033290">
    <property type="term" value="C:eukaryotic 48S preinitiation complex"/>
    <property type="evidence" value="ECO:0007669"/>
    <property type="project" value="UniProtKB-UniRule"/>
</dbReference>
<dbReference type="PANTHER" id="PTHR10540">
    <property type="entry name" value="EUKARYOTIC TRANSLATION INITIATION FACTOR 3 SUBUNIT F-RELATED"/>
    <property type="match status" value="1"/>
</dbReference>
<dbReference type="PROSITE" id="PS50249">
    <property type="entry name" value="MPN"/>
    <property type="match status" value="1"/>
</dbReference>
<comment type="subunit">
    <text evidence="4">Component of the eukaryotic translation initiation factor 3 (eIF-3) complex.</text>
</comment>
<comment type="subcellular location">
    <subcellularLocation>
        <location evidence="4">Cytoplasm</location>
    </subcellularLocation>
</comment>
<dbReference type="PANTHER" id="PTHR10540:SF6">
    <property type="entry name" value="EUKARYOTIC TRANSLATION INITIATION FACTOR 3 SUBUNIT F"/>
    <property type="match status" value="1"/>
</dbReference>
<keyword evidence="2 4" id="KW-0396">Initiation factor</keyword>
<dbReference type="AlphaFoldDB" id="A0A7S4IMB8"/>
<keyword evidence="1 4" id="KW-0963">Cytoplasm</keyword>
<name>A0A7S4IMB8_9EUKA</name>
<dbReference type="HAMAP" id="MF_03005">
    <property type="entry name" value="eIF3f"/>
    <property type="match status" value="1"/>
</dbReference>
<organism evidence="6">
    <name type="scientific">Vannella robusta</name>
    <dbReference type="NCBI Taxonomy" id="1487602"/>
    <lineage>
        <taxon>Eukaryota</taxon>
        <taxon>Amoebozoa</taxon>
        <taxon>Discosea</taxon>
        <taxon>Flabellinia</taxon>
        <taxon>Vannellidae</taxon>
        <taxon>Vannella</taxon>
    </lineage>
</organism>
<accession>A0A7S4IMB8</accession>
<protein>
    <recommendedName>
        <fullName evidence="4">Eukaryotic translation initiation factor 3 subunit F</fullName>
        <shortName evidence="4">eIF3f</shortName>
    </recommendedName>
    <alternativeName>
        <fullName evidence="4">Eukaryotic translation initiation factor 3 subunit 5</fullName>
    </alternativeName>
</protein>
<proteinExistence type="inferred from homology"/>
<dbReference type="GO" id="GO:0008237">
    <property type="term" value="F:metallopeptidase activity"/>
    <property type="evidence" value="ECO:0007669"/>
    <property type="project" value="InterPro"/>
</dbReference>
<evidence type="ECO:0000256" key="4">
    <source>
        <dbReference type="HAMAP-Rule" id="MF_03005"/>
    </source>
</evidence>
<evidence type="ECO:0000256" key="2">
    <source>
        <dbReference type="ARBA" id="ARBA00022540"/>
    </source>
</evidence>
<feature type="domain" description="MPN" evidence="5">
    <location>
        <begin position="16"/>
        <end position="149"/>
    </location>
</feature>
<dbReference type="CDD" id="cd08064">
    <property type="entry name" value="MPN_eIF3f"/>
    <property type="match status" value="1"/>
</dbReference>
<dbReference type="InterPro" id="IPR024969">
    <property type="entry name" value="EIF3F/CSN6-like_C"/>
</dbReference>
<dbReference type="InterPro" id="IPR027531">
    <property type="entry name" value="eIF3f"/>
</dbReference>
<dbReference type="GO" id="GO:0016282">
    <property type="term" value="C:eukaryotic 43S preinitiation complex"/>
    <property type="evidence" value="ECO:0007669"/>
    <property type="project" value="UniProtKB-UniRule"/>
</dbReference>